<dbReference type="SUPFAM" id="SSF48452">
    <property type="entry name" value="TPR-like"/>
    <property type="match status" value="2"/>
</dbReference>
<evidence type="ECO:0000256" key="9">
    <source>
        <dbReference type="ARBA" id="ARBA00023212"/>
    </source>
</evidence>
<dbReference type="PANTHER" id="PTHR45783:SF3">
    <property type="entry name" value="KINESIN LIGHT CHAIN"/>
    <property type="match status" value="1"/>
</dbReference>
<reference evidence="11 12" key="1">
    <citation type="journal article" date="2010" name="Nature">
        <title>The Ectocarpus genome and the independent evolution of multicellularity in brown algae.</title>
        <authorList>
            <person name="Cock J.M."/>
            <person name="Sterck L."/>
            <person name="Rouze P."/>
            <person name="Scornet D."/>
            <person name="Allen A.E."/>
            <person name="Amoutzias G."/>
            <person name="Anthouard V."/>
            <person name="Artiguenave F."/>
            <person name="Aury J.M."/>
            <person name="Badger J.H."/>
            <person name="Beszteri B."/>
            <person name="Billiau K."/>
            <person name="Bonnet E."/>
            <person name="Bothwell J.H."/>
            <person name="Bowler C."/>
            <person name="Boyen C."/>
            <person name="Brownlee C."/>
            <person name="Carrano C.J."/>
            <person name="Charrier B."/>
            <person name="Cho G.Y."/>
            <person name="Coelho S.M."/>
            <person name="Collen J."/>
            <person name="Corre E."/>
            <person name="Da Silva C."/>
            <person name="Delage L."/>
            <person name="Delaroque N."/>
            <person name="Dittami S.M."/>
            <person name="Doulbeau S."/>
            <person name="Elias M."/>
            <person name="Farnham G."/>
            <person name="Gachon C.M."/>
            <person name="Gschloessl B."/>
            <person name="Heesch S."/>
            <person name="Jabbari K."/>
            <person name="Jubin C."/>
            <person name="Kawai H."/>
            <person name="Kimura K."/>
            <person name="Kloareg B."/>
            <person name="Kupper F.C."/>
            <person name="Lang D."/>
            <person name="Le Bail A."/>
            <person name="Leblanc C."/>
            <person name="Lerouge P."/>
            <person name="Lohr M."/>
            <person name="Lopez P.J."/>
            <person name="Martens C."/>
            <person name="Maumus F."/>
            <person name="Michel G."/>
            <person name="Miranda-Saavedra D."/>
            <person name="Morales J."/>
            <person name="Moreau H."/>
            <person name="Motomura T."/>
            <person name="Nagasato C."/>
            <person name="Napoli C.A."/>
            <person name="Nelson D.R."/>
            <person name="Nyvall-Collen P."/>
            <person name="Peters A.F."/>
            <person name="Pommier C."/>
            <person name="Potin P."/>
            <person name="Poulain J."/>
            <person name="Quesneville H."/>
            <person name="Read B."/>
            <person name="Rensing S.A."/>
            <person name="Ritter A."/>
            <person name="Rousvoal S."/>
            <person name="Samanta M."/>
            <person name="Samson G."/>
            <person name="Schroeder D.C."/>
            <person name="Segurens B."/>
            <person name="Strittmatter M."/>
            <person name="Tonon T."/>
            <person name="Tregear J.W."/>
            <person name="Valentin K."/>
            <person name="von Dassow P."/>
            <person name="Yamagishi T."/>
            <person name="Van de Peer Y."/>
            <person name="Wincker P."/>
        </authorList>
    </citation>
    <scope>NUCLEOTIDE SEQUENCE [LARGE SCALE GENOMIC DNA]</scope>
    <source>
        <strain evidence="12">Ec32 / CCAP1310/4</strain>
    </source>
</reference>
<dbReference type="InterPro" id="IPR002151">
    <property type="entry name" value="Kinesin_light"/>
</dbReference>
<evidence type="ECO:0000313" key="11">
    <source>
        <dbReference type="EMBL" id="CBJ26503.1"/>
    </source>
</evidence>
<keyword evidence="3" id="KW-0963">Cytoplasm</keyword>
<evidence type="ECO:0000256" key="1">
    <source>
        <dbReference type="ARBA" id="ARBA00004245"/>
    </source>
</evidence>
<proteinExistence type="inferred from homology"/>
<dbReference type="PANTHER" id="PTHR45783">
    <property type="entry name" value="KINESIN LIGHT CHAIN"/>
    <property type="match status" value="1"/>
</dbReference>
<keyword evidence="4" id="KW-0493">Microtubule</keyword>
<evidence type="ECO:0000256" key="8">
    <source>
        <dbReference type="ARBA" id="ARBA00023175"/>
    </source>
</evidence>
<dbReference type="Pfam" id="PF13424">
    <property type="entry name" value="TPR_12"/>
    <property type="match status" value="2"/>
</dbReference>
<keyword evidence="7" id="KW-0175">Coiled coil</keyword>
<evidence type="ECO:0000256" key="7">
    <source>
        <dbReference type="ARBA" id="ARBA00023054"/>
    </source>
</evidence>
<dbReference type="EMBL" id="FN648531">
    <property type="protein sequence ID" value="CBJ26503.1"/>
    <property type="molecule type" value="Genomic_DNA"/>
</dbReference>
<dbReference type="InterPro" id="IPR011990">
    <property type="entry name" value="TPR-like_helical_dom_sf"/>
</dbReference>
<organism evidence="11 12">
    <name type="scientific">Ectocarpus siliculosus</name>
    <name type="common">Brown alga</name>
    <name type="synonym">Conferva siliculosa</name>
    <dbReference type="NCBI Taxonomy" id="2880"/>
    <lineage>
        <taxon>Eukaryota</taxon>
        <taxon>Sar</taxon>
        <taxon>Stramenopiles</taxon>
        <taxon>Ochrophyta</taxon>
        <taxon>PX clade</taxon>
        <taxon>Phaeophyceae</taxon>
        <taxon>Ectocarpales</taxon>
        <taxon>Ectocarpaceae</taxon>
        <taxon>Ectocarpus</taxon>
    </lineage>
</organism>
<keyword evidence="9" id="KW-0206">Cytoskeleton</keyword>
<keyword evidence="5" id="KW-0677">Repeat</keyword>
<evidence type="ECO:0000256" key="6">
    <source>
        <dbReference type="ARBA" id="ARBA00022803"/>
    </source>
</evidence>
<dbReference type="InterPro" id="IPR043519">
    <property type="entry name" value="NT_sf"/>
</dbReference>
<dbReference type="Pfam" id="PF13374">
    <property type="entry name" value="TPR_10"/>
    <property type="match status" value="2"/>
</dbReference>
<keyword evidence="6 10" id="KW-0802">TPR repeat</keyword>
<dbReference type="PROSITE" id="PS50005">
    <property type="entry name" value="TPR"/>
    <property type="match status" value="1"/>
</dbReference>
<dbReference type="GO" id="GO:0007018">
    <property type="term" value="P:microtubule-based movement"/>
    <property type="evidence" value="ECO:0007669"/>
    <property type="project" value="TreeGrafter"/>
</dbReference>
<dbReference type="Gene3D" id="1.25.40.10">
    <property type="entry name" value="Tetratricopeptide repeat domain"/>
    <property type="match status" value="2"/>
</dbReference>
<accession>D7FY64</accession>
<keyword evidence="12" id="KW-1185">Reference proteome</keyword>
<protein>
    <submittedName>
        <fullName evidence="11">Kinesin light chain-like protein</fullName>
    </submittedName>
</protein>
<sequence>MDDELDINELLQMEIELEGSDLSLERDAKVNLLKFLQVKTVKKYERAYDSLYYELNMDGGLECLHRIEELNPKSSLFQPEGLEPQGCDADENLGKQLDFYREGALRAKVQLDKLVRELVNGHQGRTGLYAEVKSLESTRRKATKSYGGDVRRLADMARVSVICDTPEDLELACKDLMESVEPHHVKRVRNGFNSGWKPSGYRDVKVNTVVSGHLCEIQLQLGSFFKLKDGQHEVYEWARELKVSTEMDADHLFKMWSPGITEEMVRLAQQNWRRTRFYLPDLLADAAQYVQAEEGYKERLSRAEAARRGIEDQENQQWRQELLVEASAACDLGVVLAQQGKYEDADALFVHVLRDLGATAGTEHPNYASVLNNRAGLLGIQGKFEEADPMYLESIKIGERTLGPNHPSLAVRLNNRAGLLESQGKYTEAEQLYERCMAIEEEVLGPEHPSLAATLNNLAELKQDICEQADPLNKRALAIWEKSLGSEHPQVATGLNNRAALLELQGEYDEARSLYRRAIEIGEKTLGPDHLDLAPRLNNLALLLKKQGEYEEADLLYLRAIAIGEKNLSLDNLDLATWRNNRALLLESHVNR</sequence>
<dbReference type="GO" id="GO:0019894">
    <property type="term" value="F:kinesin binding"/>
    <property type="evidence" value="ECO:0007669"/>
    <property type="project" value="TreeGrafter"/>
</dbReference>
<dbReference type="GO" id="GO:0005871">
    <property type="term" value="C:kinesin complex"/>
    <property type="evidence" value="ECO:0007669"/>
    <property type="project" value="InterPro"/>
</dbReference>
<dbReference type="AlphaFoldDB" id="D7FY64"/>
<evidence type="ECO:0000313" key="12">
    <source>
        <dbReference type="Proteomes" id="UP000002630"/>
    </source>
</evidence>
<dbReference type="Proteomes" id="UP000002630">
    <property type="component" value="Linkage Group LG25"/>
</dbReference>
<evidence type="ECO:0000256" key="2">
    <source>
        <dbReference type="ARBA" id="ARBA00009622"/>
    </source>
</evidence>
<evidence type="ECO:0000256" key="10">
    <source>
        <dbReference type="PROSITE-ProRule" id="PRU00339"/>
    </source>
</evidence>
<comment type="similarity">
    <text evidence="2">Belongs to the kinesin light chain family.</text>
</comment>
<dbReference type="EMBL" id="FN649750">
    <property type="protein sequence ID" value="CBJ26503.1"/>
    <property type="molecule type" value="Genomic_DNA"/>
</dbReference>
<dbReference type="SMART" id="SM00028">
    <property type="entry name" value="TPR"/>
    <property type="match status" value="5"/>
</dbReference>
<dbReference type="PRINTS" id="PR00381">
    <property type="entry name" value="KINESINLIGHT"/>
</dbReference>
<gene>
    <name evidence="11" type="ORF">Esi_0034_0054</name>
</gene>
<dbReference type="InterPro" id="IPR019734">
    <property type="entry name" value="TPR_rpt"/>
</dbReference>
<evidence type="ECO:0000256" key="4">
    <source>
        <dbReference type="ARBA" id="ARBA00022701"/>
    </source>
</evidence>
<dbReference type="Gene3D" id="3.30.460.10">
    <property type="entry name" value="Beta Polymerase, domain 2"/>
    <property type="match status" value="1"/>
</dbReference>
<dbReference type="InParanoid" id="D7FY64"/>
<dbReference type="eggNOG" id="KOG1840">
    <property type="taxonomic scope" value="Eukaryota"/>
</dbReference>
<dbReference type="SUPFAM" id="SSF81301">
    <property type="entry name" value="Nucleotidyltransferase"/>
    <property type="match status" value="1"/>
</dbReference>
<keyword evidence="8" id="KW-0505">Motor protein</keyword>
<name>D7FY64_ECTSI</name>
<evidence type="ECO:0000256" key="5">
    <source>
        <dbReference type="ARBA" id="ARBA00022737"/>
    </source>
</evidence>
<feature type="repeat" description="TPR" evidence="10">
    <location>
        <begin position="492"/>
        <end position="525"/>
    </location>
</feature>
<dbReference type="GO" id="GO:0005737">
    <property type="term" value="C:cytoplasm"/>
    <property type="evidence" value="ECO:0007669"/>
    <property type="project" value="TreeGrafter"/>
</dbReference>
<dbReference type="OrthoDB" id="207328at2759"/>
<dbReference type="STRING" id="2880.D7FY64"/>
<comment type="subcellular location">
    <subcellularLocation>
        <location evidence="1">Cytoplasm</location>
        <location evidence="1">Cytoskeleton</location>
    </subcellularLocation>
</comment>
<evidence type="ECO:0000256" key="3">
    <source>
        <dbReference type="ARBA" id="ARBA00022490"/>
    </source>
</evidence>
<dbReference type="GO" id="GO:0005874">
    <property type="term" value="C:microtubule"/>
    <property type="evidence" value="ECO:0007669"/>
    <property type="project" value="UniProtKB-KW"/>
</dbReference>